<dbReference type="AlphaFoldDB" id="A0A8J3EWC7"/>
<dbReference type="Gene3D" id="3.90.920.10">
    <property type="entry name" value="DNA primase, PRIM domain"/>
    <property type="match status" value="1"/>
</dbReference>
<comment type="caution">
    <text evidence="2">The sequence shown here is derived from an EMBL/GenBank/DDBJ whole genome shotgun (WGS) entry which is preliminary data.</text>
</comment>
<dbReference type="InterPro" id="IPR014143">
    <property type="entry name" value="NHEJ_ligase_prk"/>
</dbReference>
<name>A0A8J3EWC7_9BACI</name>
<dbReference type="InterPro" id="IPR014145">
    <property type="entry name" value="LigD_pol_dom"/>
</dbReference>
<dbReference type="NCBIfam" id="TIGR02778">
    <property type="entry name" value="ligD_pol"/>
    <property type="match status" value="1"/>
</dbReference>
<gene>
    <name evidence="2" type="ORF">GCM10007380_00950</name>
</gene>
<dbReference type="OrthoDB" id="9802472at2"/>
<dbReference type="EMBL" id="BMHB01000001">
    <property type="protein sequence ID" value="GGI10071.1"/>
    <property type="molecule type" value="Genomic_DNA"/>
</dbReference>
<dbReference type="InterPro" id="IPR052171">
    <property type="entry name" value="NHEJ_LigD"/>
</dbReference>
<accession>A0A8J3EWC7</accession>
<sequence length="418" mass="48382">MNHTLLLEPFTKNNDTIYSGYFFILGFQSDKDYFIVGIKTQNDIIEIGAFTNGLNQNEKEILKKAIIDNQKSIENKTIFVNPGICIELDFKGLENHRLIDPSFKSFQLQHSWEDCTWDQLILKNMPLDNELSMTSLDKTIWSEPFLSKEGYLSYLAQISPYMIPFLENKLLTTIRYPHGVPGESFFQKNSPDYAPSFIVTKEQEGNNYIICNDVSTLLWLGNQLAIEFHIPFQTFDSNDPTEIVFDLDPPNKEAFPLAIKAAMEMRLIFDSFQIKSYPKVSGSKGIQIHIPIKQHSLTYDETRIFTSFIANYLIEKFPDDFTIERFKKNRGTRLYIDYVQHAKGKTIICPYSARGREGATVATPLYWDEITEDLKIETFTIPFVLNRLASTICPMNDYFKQENLTLLEVISKLKEHKK</sequence>
<dbReference type="PANTHER" id="PTHR42705:SF2">
    <property type="entry name" value="BIFUNCTIONAL NON-HOMOLOGOUS END JOINING PROTEIN LIGD"/>
    <property type="match status" value="1"/>
</dbReference>
<dbReference type="RefSeq" id="WP_088002675.1">
    <property type="nucleotide sequence ID" value="NZ_BMHB01000001.1"/>
</dbReference>
<protein>
    <recommendedName>
        <fullName evidence="1">DNA ligase D polymerase domain-containing protein</fullName>
    </recommendedName>
</protein>
<evidence type="ECO:0000313" key="3">
    <source>
        <dbReference type="Proteomes" id="UP000626244"/>
    </source>
</evidence>
<organism evidence="2 3">
    <name type="scientific">Gottfriedia solisilvae</name>
    <dbReference type="NCBI Taxonomy" id="1516104"/>
    <lineage>
        <taxon>Bacteria</taxon>
        <taxon>Bacillati</taxon>
        <taxon>Bacillota</taxon>
        <taxon>Bacilli</taxon>
        <taxon>Bacillales</taxon>
        <taxon>Bacillaceae</taxon>
        <taxon>Gottfriedia</taxon>
    </lineage>
</organism>
<dbReference type="PANTHER" id="PTHR42705">
    <property type="entry name" value="BIFUNCTIONAL NON-HOMOLOGOUS END JOINING PROTEIN LIGD"/>
    <property type="match status" value="1"/>
</dbReference>
<proteinExistence type="predicted"/>
<keyword evidence="3" id="KW-1185">Reference proteome</keyword>
<reference evidence="3" key="1">
    <citation type="journal article" date="2019" name="Int. J. Syst. Evol. Microbiol.">
        <title>The Global Catalogue of Microorganisms (GCM) 10K type strain sequencing project: providing services to taxonomists for standard genome sequencing and annotation.</title>
        <authorList>
            <consortium name="The Broad Institute Genomics Platform"/>
            <consortium name="The Broad Institute Genome Sequencing Center for Infectious Disease"/>
            <person name="Wu L."/>
            <person name="Ma J."/>
        </authorList>
    </citation>
    <scope>NUCLEOTIDE SEQUENCE [LARGE SCALE GENOMIC DNA]</scope>
    <source>
        <strain evidence="3">CGMCC 1.14993</strain>
    </source>
</reference>
<dbReference type="NCBIfam" id="TIGR02776">
    <property type="entry name" value="NHEJ_ligase_prk"/>
    <property type="match status" value="1"/>
</dbReference>
<evidence type="ECO:0000259" key="1">
    <source>
        <dbReference type="Pfam" id="PF21686"/>
    </source>
</evidence>
<evidence type="ECO:0000313" key="2">
    <source>
        <dbReference type="EMBL" id="GGI10071.1"/>
    </source>
</evidence>
<dbReference type="Proteomes" id="UP000626244">
    <property type="component" value="Unassembled WGS sequence"/>
</dbReference>
<feature type="domain" description="DNA ligase D polymerase" evidence="1">
    <location>
        <begin position="148"/>
        <end position="394"/>
    </location>
</feature>
<dbReference type="Pfam" id="PF21686">
    <property type="entry name" value="LigD_Prim-Pol"/>
    <property type="match status" value="1"/>
</dbReference>